<feature type="compositionally biased region" description="Polar residues" evidence="1">
    <location>
        <begin position="566"/>
        <end position="581"/>
    </location>
</feature>
<reference evidence="3" key="1">
    <citation type="submission" date="2020-05" db="EMBL/GenBank/DDBJ databases">
        <title>Phylogenomic resolution of chytrid fungi.</title>
        <authorList>
            <person name="Stajich J.E."/>
            <person name="Amses K."/>
            <person name="Simmons R."/>
            <person name="Seto K."/>
            <person name="Myers J."/>
            <person name="Bonds A."/>
            <person name="Quandt C.A."/>
            <person name="Barry K."/>
            <person name="Liu P."/>
            <person name="Grigoriev I."/>
            <person name="Longcore J.E."/>
            <person name="James T.Y."/>
        </authorList>
    </citation>
    <scope>NUCLEOTIDE SEQUENCE</scope>
    <source>
        <strain evidence="3">JEL0318</strain>
    </source>
</reference>
<evidence type="ECO:0000256" key="1">
    <source>
        <dbReference type="SAM" id="MobiDB-lite"/>
    </source>
</evidence>
<gene>
    <name evidence="3" type="ORF">HK097_000858</name>
</gene>
<dbReference type="EMBL" id="JADGJD010001167">
    <property type="protein sequence ID" value="KAJ3046440.1"/>
    <property type="molecule type" value="Genomic_DNA"/>
</dbReference>
<dbReference type="AlphaFoldDB" id="A0AAD5WYM1"/>
<keyword evidence="2" id="KW-1133">Transmembrane helix</keyword>
<evidence type="ECO:0000313" key="3">
    <source>
        <dbReference type="EMBL" id="KAJ3046440.1"/>
    </source>
</evidence>
<protein>
    <submittedName>
        <fullName evidence="3">Uncharacterized protein</fullName>
    </submittedName>
</protein>
<feature type="transmembrane region" description="Helical" evidence="2">
    <location>
        <begin position="69"/>
        <end position="94"/>
    </location>
</feature>
<evidence type="ECO:0000313" key="4">
    <source>
        <dbReference type="Proteomes" id="UP001212841"/>
    </source>
</evidence>
<comment type="caution">
    <text evidence="3">The sequence shown here is derived from an EMBL/GenBank/DDBJ whole genome shotgun (WGS) entry which is preliminary data.</text>
</comment>
<feature type="region of interest" description="Disordered" evidence="1">
    <location>
        <begin position="1"/>
        <end position="50"/>
    </location>
</feature>
<keyword evidence="2" id="KW-0812">Transmembrane</keyword>
<name>A0AAD5WYM1_9FUNG</name>
<dbReference type="Gene3D" id="3.30.450.20">
    <property type="entry name" value="PAS domain"/>
    <property type="match status" value="1"/>
</dbReference>
<feature type="transmembrane region" description="Helical" evidence="2">
    <location>
        <begin position="473"/>
        <end position="497"/>
    </location>
</feature>
<keyword evidence="2" id="KW-0472">Membrane</keyword>
<evidence type="ECO:0000256" key="2">
    <source>
        <dbReference type="SAM" id="Phobius"/>
    </source>
</evidence>
<dbReference type="Proteomes" id="UP001212841">
    <property type="component" value="Unassembled WGS sequence"/>
</dbReference>
<feature type="compositionally biased region" description="Basic and acidic residues" evidence="1">
    <location>
        <begin position="1"/>
        <end position="29"/>
    </location>
</feature>
<organism evidence="3 4">
    <name type="scientific">Rhizophlyctis rosea</name>
    <dbReference type="NCBI Taxonomy" id="64517"/>
    <lineage>
        <taxon>Eukaryota</taxon>
        <taxon>Fungi</taxon>
        <taxon>Fungi incertae sedis</taxon>
        <taxon>Chytridiomycota</taxon>
        <taxon>Chytridiomycota incertae sedis</taxon>
        <taxon>Chytridiomycetes</taxon>
        <taxon>Rhizophlyctidales</taxon>
        <taxon>Rhizophlyctidaceae</taxon>
        <taxon>Rhizophlyctis</taxon>
    </lineage>
</organism>
<accession>A0AAD5WYM1</accession>
<feature type="region of interest" description="Disordered" evidence="1">
    <location>
        <begin position="560"/>
        <end position="591"/>
    </location>
</feature>
<proteinExistence type="predicted"/>
<sequence>MLAQDRRQSFDPMLRRESRDPQATWREDAPSLSPLQSRKGSDVFKAPSGDEELEKKIPTICGLKLRIPLAVLFMVSTLAIASAVSVAIGVIAIVKGDQSVAQTADQLIKMTAERAMDRTNMMISTAKSLLYTTANSTLMYNFFNGDTQTNVLSRHLLDPMHKNVVSLHWHLAKQNSVLSASGFYFEGNSNYMAAYAPAGFIAVSDETTREVAASVNGYHGERCVGLNGTPPYNFTQPSGKVITITGTCMINSTGVNGYDVDGGLKYNPGLPFRADWDMERIWPNVYSSEGQPVWAPMTYSNNPMLMTFLVPLVQPLWYGYPVGTKGPGKFFAAQFVTMTLNSLENYLPTIKPTPNAVISFLDTKGLLIASSEPGATANLTTGVRYPAYNSTNPTIAATAQYLFPEYKSSTSSDYAKAVSEAKELSTEFIGPDKKRYLLQSRWVSDPHGLKWLMLLTVPRSDFFSAVDSAKKSILAIGVSLGFLGFLCAIFTSVIIILPLKRLISVMNDATNFDFSALRNGYLNRRSMFVEIAEMQEVFSVMMVKFASAIQSNKALVGRRVGEGSANPGSSSVPNVNAGSQVRESRQLGLGA</sequence>
<keyword evidence="4" id="KW-1185">Reference proteome</keyword>